<sequence length="317" mass="34123">MTPVPVEQVRKVAVVGAGTIGASWAACFLANGLEVIAVDPVVDEGKLRRAIDGMMPALESIGFPVLADTSRLQFSATIGGELAAAQFVQESVPERLELKRETLRELESVIDPQVIVSSSATALIPTDIQEEAKHPQRVIVGHPFNPPHLIPLVEVSGGERTAPEALAWAAEFYRAIGKAPVLMKREAYGHIANRLAAALFREAVHLVAEGIAAVGDIDEVITQGPGLRWALQGPFTTYHLAGGAEGIAHYMRHLGPTQEARWRTLGEPELTDELVDRIVRDVHESVAGLSSAQLARFRDTGLVEIHRLKEGLTADSS</sequence>
<comment type="pathway">
    <text evidence="1">Lipid metabolism; butanoate metabolism.</text>
</comment>
<dbReference type="InterPro" id="IPR022694">
    <property type="entry name" value="3-OHacyl-CoA_DH"/>
</dbReference>
<dbReference type="InterPro" id="IPR036291">
    <property type="entry name" value="NAD(P)-bd_dom_sf"/>
</dbReference>
<feature type="site" description="Important for catalytic activity" evidence="4">
    <location>
        <position position="142"/>
    </location>
</feature>
<dbReference type="InterPro" id="IPR006108">
    <property type="entry name" value="3HC_DH_C"/>
</dbReference>
<dbReference type="GO" id="GO:0006631">
    <property type="term" value="P:fatty acid metabolic process"/>
    <property type="evidence" value="ECO:0007669"/>
    <property type="project" value="InterPro"/>
</dbReference>
<dbReference type="InterPro" id="IPR006176">
    <property type="entry name" value="3-OHacyl-CoA_DH_NAD-bd"/>
</dbReference>
<evidence type="ECO:0000256" key="3">
    <source>
        <dbReference type="ARBA" id="ARBA00023002"/>
    </source>
</evidence>
<comment type="similarity">
    <text evidence="2">Belongs to the 3-hydroxyacyl-CoA dehydrogenase family.</text>
</comment>
<name>A0A6B1D268_9CHLR</name>
<accession>A0A6B1D268</accession>
<evidence type="ECO:0000256" key="2">
    <source>
        <dbReference type="ARBA" id="ARBA00009463"/>
    </source>
</evidence>
<gene>
    <name evidence="7" type="ORF">F4X14_01695</name>
</gene>
<comment type="caution">
    <text evidence="7">The sequence shown here is derived from an EMBL/GenBank/DDBJ whole genome shotgun (WGS) entry which is preliminary data.</text>
</comment>
<proteinExistence type="inferred from homology"/>
<dbReference type="PANTHER" id="PTHR48075:SF5">
    <property type="entry name" value="3-HYDROXYBUTYRYL-COA DEHYDROGENASE"/>
    <property type="match status" value="1"/>
</dbReference>
<dbReference type="InterPro" id="IPR013328">
    <property type="entry name" value="6PGD_dom2"/>
</dbReference>
<dbReference type="Pfam" id="PF02737">
    <property type="entry name" value="3HCDH_N"/>
    <property type="match status" value="1"/>
</dbReference>
<dbReference type="SUPFAM" id="SSF48179">
    <property type="entry name" value="6-phosphogluconate dehydrogenase C-terminal domain-like"/>
    <property type="match status" value="1"/>
</dbReference>
<dbReference type="GO" id="GO:0070403">
    <property type="term" value="F:NAD+ binding"/>
    <property type="evidence" value="ECO:0007669"/>
    <property type="project" value="InterPro"/>
</dbReference>
<organism evidence="7">
    <name type="scientific">Caldilineaceae bacterium SB0661_bin_32</name>
    <dbReference type="NCBI Taxonomy" id="2605255"/>
    <lineage>
        <taxon>Bacteria</taxon>
        <taxon>Bacillati</taxon>
        <taxon>Chloroflexota</taxon>
        <taxon>Caldilineae</taxon>
        <taxon>Caldilineales</taxon>
        <taxon>Caldilineaceae</taxon>
    </lineage>
</organism>
<feature type="domain" description="3-hydroxyacyl-CoA dehydrogenase NAD binding" evidence="6">
    <location>
        <begin position="11"/>
        <end position="184"/>
    </location>
</feature>
<dbReference type="PIRSF" id="PIRSF000105">
    <property type="entry name" value="HCDH"/>
    <property type="match status" value="1"/>
</dbReference>
<protein>
    <submittedName>
        <fullName evidence="7">3-hydroxybutyryl-CoA dehydrogenase</fullName>
    </submittedName>
</protein>
<evidence type="ECO:0000313" key="7">
    <source>
        <dbReference type="EMBL" id="MYC93659.1"/>
    </source>
</evidence>
<dbReference type="InterPro" id="IPR008927">
    <property type="entry name" value="6-PGluconate_DH-like_C_sf"/>
</dbReference>
<dbReference type="GO" id="GO:0016616">
    <property type="term" value="F:oxidoreductase activity, acting on the CH-OH group of donors, NAD or NADP as acceptor"/>
    <property type="evidence" value="ECO:0007669"/>
    <property type="project" value="InterPro"/>
</dbReference>
<evidence type="ECO:0000259" key="5">
    <source>
        <dbReference type="Pfam" id="PF00725"/>
    </source>
</evidence>
<dbReference type="EMBL" id="VXMH01000011">
    <property type="protein sequence ID" value="MYC93659.1"/>
    <property type="molecule type" value="Genomic_DNA"/>
</dbReference>
<dbReference type="Pfam" id="PF00725">
    <property type="entry name" value="3HCDH"/>
    <property type="match status" value="1"/>
</dbReference>
<feature type="domain" description="3-hydroxyacyl-CoA dehydrogenase C-terminal" evidence="5">
    <location>
        <begin position="189"/>
        <end position="258"/>
    </location>
</feature>
<dbReference type="AlphaFoldDB" id="A0A6B1D268"/>
<dbReference type="Gene3D" id="3.40.50.720">
    <property type="entry name" value="NAD(P)-binding Rossmann-like Domain"/>
    <property type="match status" value="1"/>
</dbReference>
<dbReference type="PANTHER" id="PTHR48075">
    <property type="entry name" value="3-HYDROXYACYL-COA DEHYDROGENASE FAMILY PROTEIN"/>
    <property type="match status" value="1"/>
</dbReference>
<keyword evidence="3" id="KW-0560">Oxidoreductase</keyword>
<dbReference type="Gene3D" id="1.10.1040.10">
    <property type="entry name" value="N-(1-d-carboxylethyl)-l-norvaline Dehydrogenase, domain 2"/>
    <property type="match status" value="1"/>
</dbReference>
<reference evidence="7" key="1">
    <citation type="submission" date="2019-09" db="EMBL/GenBank/DDBJ databases">
        <title>Characterisation of the sponge microbiome using genome-centric metagenomics.</title>
        <authorList>
            <person name="Engelberts J.P."/>
            <person name="Robbins S.J."/>
            <person name="De Goeij J.M."/>
            <person name="Aranda M."/>
            <person name="Bell S.C."/>
            <person name="Webster N.S."/>
        </authorList>
    </citation>
    <scope>NUCLEOTIDE SEQUENCE</scope>
    <source>
        <strain evidence="7">SB0661_bin_32</strain>
    </source>
</reference>
<dbReference type="SUPFAM" id="SSF51735">
    <property type="entry name" value="NAD(P)-binding Rossmann-fold domains"/>
    <property type="match status" value="1"/>
</dbReference>
<evidence type="ECO:0000259" key="6">
    <source>
        <dbReference type="Pfam" id="PF02737"/>
    </source>
</evidence>
<evidence type="ECO:0000256" key="1">
    <source>
        <dbReference type="ARBA" id="ARBA00005086"/>
    </source>
</evidence>
<evidence type="ECO:0000256" key="4">
    <source>
        <dbReference type="PIRSR" id="PIRSR000105-1"/>
    </source>
</evidence>